<dbReference type="InterPro" id="IPR048336">
    <property type="entry name" value="StiP-like"/>
</dbReference>
<dbReference type="Pfam" id="PF11202">
    <property type="entry name" value="StiP"/>
    <property type="match status" value="1"/>
</dbReference>
<dbReference type="InterPro" id="IPR028157">
    <property type="entry name" value="PELOTA_dom"/>
</dbReference>
<keyword evidence="4" id="KW-1185">Reference proteome</keyword>
<dbReference type="Pfam" id="PF15608">
    <property type="entry name" value="PELOTA_1"/>
    <property type="match status" value="1"/>
</dbReference>
<feature type="domain" description="PELOTA RNA-binding" evidence="2">
    <location>
        <begin position="295"/>
        <end position="374"/>
    </location>
</feature>
<dbReference type="EMBL" id="QRDZ01000026">
    <property type="protein sequence ID" value="RED63408.1"/>
    <property type="molecule type" value="Genomic_DNA"/>
</dbReference>
<comment type="caution">
    <text evidence="3">The sequence shown here is derived from an EMBL/GenBank/DDBJ whole genome shotgun (WGS) entry which is preliminary data.</text>
</comment>
<name>A0A3D9IP45_9BACL</name>
<evidence type="ECO:0000313" key="4">
    <source>
        <dbReference type="Proteomes" id="UP000256977"/>
    </source>
</evidence>
<organism evidence="3 4">
    <name type="scientific">Cohnella phaseoli</name>
    <dbReference type="NCBI Taxonomy" id="456490"/>
    <lineage>
        <taxon>Bacteria</taxon>
        <taxon>Bacillati</taxon>
        <taxon>Bacillota</taxon>
        <taxon>Bacilli</taxon>
        <taxon>Bacillales</taxon>
        <taxon>Paenibacillaceae</taxon>
        <taxon>Cohnella</taxon>
    </lineage>
</organism>
<dbReference type="AlphaFoldDB" id="A0A3D9IP45"/>
<proteinExistence type="predicted"/>
<feature type="domain" description="Cysteine protease StiP N-terminal" evidence="1">
    <location>
        <begin position="19"/>
        <end position="267"/>
    </location>
</feature>
<gene>
    <name evidence="3" type="ORF">DFP98_12684</name>
</gene>
<protein>
    <submittedName>
        <fullName evidence="3">RNA binding Pelota-like protein</fullName>
    </submittedName>
</protein>
<evidence type="ECO:0000259" key="1">
    <source>
        <dbReference type="Pfam" id="PF11202"/>
    </source>
</evidence>
<evidence type="ECO:0000259" key="2">
    <source>
        <dbReference type="Pfam" id="PF15608"/>
    </source>
</evidence>
<evidence type="ECO:0000313" key="3">
    <source>
        <dbReference type="EMBL" id="RED63408.1"/>
    </source>
</evidence>
<dbReference type="PIRSF" id="PIRSF020979">
    <property type="entry name" value="UCP020979"/>
    <property type="match status" value="1"/>
</dbReference>
<dbReference type="InterPro" id="IPR011215">
    <property type="entry name" value="StiP_N"/>
</dbReference>
<dbReference type="RefSeq" id="WP_116063769.1">
    <property type="nucleotide sequence ID" value="NZ_QRDZ01000026.1"/>
</dbReference>
<accession>A0A3D9IP45</accession>
<dbReference type="Proteomes" id="UP000256977">
    <property type="component" value="Unassembled WGS sequence"/>
</dbReference>
<dbReference type="OrthoDB" id="1663315at2"/>
<reference evidence="3 4" key="1">
    <citation type="submission" date="2018-07" db="EMBL/GenBank/DDBJ databases">
        <title>Genomic Encyclopedia of Type Strains, Phase III (KMG-III): the genomes of soil and plant-associated and newly described type strains.</title>
        <authorList>
            <person name="Whitman W."/>
        </authorList>
    </citation>
    <scope>NUCLEOTIDE SEQUENCE [LARGE SCALE GENOMIC DNA]</scope>
    <source>
        <strain evidence="3 4">CECT 7287</strain>
    </source>
</reference>
<sequence length="381" mass="42140">MNQLLSIYEGNLAQPSSIGSYKPEDVVFLLKDLSNVELERGTEDREEAIQSGTHYSEMLPIEYRPSDDYIQLYRETLLATANKVAEAVAVVSEQIVARRGKSVVLASLARAGTPIGVLIKRYLQTFHGLDVPHYSISIIRGKGIDENALKYMLRRHPDGNIQFVDGWTGKGAIRKVLIEACGSFYDRYGVRLNDDLAVLADPGCCSATYGTREDFLIPSACLNSTVSGLVSRTVLRDDLIGPDDYHGAKFYRELAEDDLSNEYVDTIEAQSEAVREAAKAKAEQLLSDGEDPVTWQGEQDIRAIQRDYGIADVNLVKPGVGETTRVLLRRVPWKILVDDKSNPNLAPILLLAADRGVPVEEYPELTYSCCGIIKPLKGESE</sequence>